<dbReference type="Gene3D" id="1.20.144.10">
    <property type="entry name" value="Phosphatidic acid phosphatase type 2/haloperoxidase"/>
    <property type="match status" value="1"/>
</dbReference>
<reference evidence="3" key="1">
    <citation type="journal article" date="2014" name="Front. Microbiol.">
        <title>High frequency of phylogenetically diverse reductive dehalogenase-homologous genes in deep subseafloor sedimentary metagenomes.</title>
        <authorList>
            <person name="Kawai M."/>
            <person name="Futagami T."/>
            <person name="Toyoda A."/>
            <person name="Takaki Y."/>
            <person name="Nishi S."/>
            <person name="Hori S."/>
            <person name="Arai W."/>
            <person name="Tsubouchi T."/>
            <person name="Morono Y."/>
            <person name="Uchiyama I."/>
            <person name="Ito T."/>
            <person name="Fujiyama A."/>
            <person name="Inagaki F."/>
            <person name="Takami H."/>
        </authorList>
    </citation>
    <scope>NUCLEOTIDE SEQUENCE</scope>
    <source>
        <strain evidence="3">Expedition CK06-06</strain>
    </source>
</reference>
<dbReference type="GO" id="GO:0016301">
    <property type="term" value="F:kinase activity"/>
    <property type="evidence" value="ECO:0007669"/>
    <property type="project" value="InterPro"/>
</dbReference>
<dbReference type="EMBL" id="BARU01012049">
    <property type="protein sequence ID" value="GAH36429.1"/>
    <property type="molecule type" value="Genomic_DNA"/>
</dbReference>
<dbReference type="GO" id="GO:0016020">
    <property type="term" value="C:membrane"/>
    <property type="evidence" value="ECO:0007669"/>
    <property type="project" value="InterPro"/>
</dbReference>
<dbReference type="InterPro" id="IPR036938">
    <property type="entry name" value="PAP2/HPO_sf"/>
</dbReference>
<dbReference type="Pfam" id="PF01569">
    <property type="entry name" value="PAP2"/>
    <property type="match status" value="1"/>
</dbReference>
<accession>X1G4D6</accession>
<name>X1G4D6_9ZZZZ</name>
<dbReference type="InterPro" id="IPR000326">
    <property type="entry name" value="PAP2/HPO"/>
</dbReference>
<evidence type="ECO:0000256" key="1">
    <source>
        <dbReference type="SAM" id="Phobius"/>
    </source>
</evidence>
<protein>
    <recommendedName>
        <fullName evidence="2">Phosphatidic acid phosphatase type 2/haloperoxidase domain-containing protein</fullName>
    </recommendedName>
</protein>
<proteinExistence type="predicted"/>
<sequence length="157" mass="16440">QIYYPLAKFAKDIAAGAVLITVINAFAIGLLLFSGGNRFKTFGRELGLHSPDASTVAVVTFVLLAAMIVMWKVAGGKGKLWKGGIVSGHAAIGFFLATTIMFLSKKLAVGIMAFLLAVLIAQSRVEGGIHTLREVVTGALLASGIACVAYLMLAPIF</sequence>
<keyword evidence="1" id="KW-0472">Membrane</keyword>
<feature type="transmembrane region" description="Helical" evidence="1">
    <location>
        <begin position="12"/>
        <end position="33"/>
    </location>
</feature>
<organism evidence="3">
    <name type="scientific">marine sediment metagenome</name>
    <dbReference type="NCBI Taxonomy" id="412755"/>
    <lineage>
        <taxon>unclassified sequences</taxon>
        <taxon>metagenomes</taxon>
        <taxon>ecological metagenomes</taxon>
    </lineage>
</organism>
<dbReference type="InterPro" id="IPR036945">
    <property type="entry name" value="DAGK_sf"/>
</dbReference>
<dbReference type="Gene3D" id="1.10.287.3610">
    <property type="match status" value="1"/>
</dbReference>
<dbReference type="GO" id="GO:0008654">
    <property type="term" value="P:phospholipid biosynthetic process"/>
    <property type="evidence" value="ECO:0007669"/>
    <property type="project" value="InterPro"/>
</dbReference>
<feature type="domain" description="Phosphatidic acid phosphatase type 2/haloperoxidase" evidence="2">
    <location>
        <begin position="82"/>
        <end position="153"/>
    </location>
</feature>
<feature type="transmembrane region" description="Helical" evidence="1">
    <location>
        <begin position="135"/>
        <end position="156"/>
    </location>
</feature>
<feature type="non-terminal residue" evidence="3">
    <location>
        <position position="1"/>
    </location>
</feature>
<dbReference type="SUPFAM" id="SSF48317">
    <property type="entry name" value="Acid phosphatase/Vanadium-dependent haloperoxidase"/>
    <property type="match status" value="1"/>
</dbReference>
<dbReference type="Pfam" id="PF01219">
    <property type="entry name" value="DAGK_prokar"/>
    <property type="match status" value="1"/>
</dbReference>
<feature type="transmembrane region" description="Helical" evidence="1">
    <location>
        <begin position="53"/>
        <end position="71"/>
    </location>
</feature>
<dbReference type="AlphaFoldDB" id="X1G4D6"/>
<keyword evidence="1" id="KW-1133">Transmembrane helix</keyword>
<evidence type="ECO:0000313" key="3">
    <source>
        <dbReference type="EMBL" id="GAH36429.1"/>
    </source>
</evidence>
<dbReference type="InterPro" id="IPR000829">
    <property type="entry name" value="DAGK"/>
</dbReference>
<feature type="transmembrane region" description="Helical" evidence="1">
    <location>
        <begin position="107"/>
        <end position="123"/>
    </location>
</feature>
<comment type="caution">
    <text evidence="3">The sequence shown here is derived from an EMBL/GenBank/DDBJ whole genome shotgun (WGS) entry which is preliminary data.</text>
</comment>
<keyword evidence="1" id="KW-0812">Transmembrane</keyword>
<feature type="transmembrane region" description="Helical" evidence="1">
    <location>
        <begin position="83"/>
        <end position="101"/>
    </location>
</feature>
<evidence type="ECO:0000259" key="2">
    <source>
        <dbReference type="Pfam" id="PF01569"/>
    </source>
</evidence>
<gene>
    <name evidence="3" type="ORF">S03H2_22388</name>
</gene>